<keyword evidence="1" id="KW-0862">Zinc</keyword>
<evidence type="ECO:0000259" key="3">
    <source>
        <dbReference type="PROSITE" id="PS50157"/>
    </source>
</evidence>
<dbReference type="GO" id="GO:0005634">
    <property type="term" value="C:nucleus"/>
    <property type="evidence" value="ECO:0007669"/>
    <property type="project" value="TreeGrafter"/>
</dbReference>
<comment type="caution">
    <text evidence="4">The sequence shown here is derived from an EMBL/GenBank/DDBJ whole genome shotgun (WGS) entry which is preliminary data.</text>
</comment>
<keyword evidence="1" id="KW-0479">Metal-binding</keyword>
<dbReference type="GO" id="GO:0045944">
    <property type="term" value="P:positive regulation of transcription by RNA polymerase II"/>
    <property type="evidence" value="ECO:0007669"/>
    <property type="project" value="TreeGrafter"/>
</dbReference>
<feature type="compositionally biased region" description="Low complexity" evidence="2">
    <location>
        <begin position="315"/>
        <end position="345"/>
    </location>
</feature>
<dbReference type="GO" id="GO:0008270">
    <property type="term" value="F:zinc ion binding"/>
    <property type="evidence" value="ECO:0007669"/>
    <property type="project" value="UniProtKB-KW"/>
</dbReference>
<dbReference type="GO" id="GO:0000977">
    <property type="term" value="F:RNA polymerase II transcription regulatory region sequence-specific DNA binding"/>
    <property type="evidence" value="ECO:0007669"/>
    <property type="project" value="TreeGrafter"/>
</dbReference>
<feature type="domain" description="C2H2-type" evidence="3">
    <location>
        <begin position="540"/>
        <end position="569"/>
    </location>
</feature>
<feature type="region of interest" description="Disordered" evidence="2">
    <location>
        <begin position="790"/>
        <end position="840"/>
    </location>
</feature>
<feature type="compositionally biased region" description="Low complexity" evidence="2">
    <location>
        <begin position="95"/>
        <end position="116"/>
    </location>
</feature>
<gene>
    <name evidence="4" type="ORF">MEUPH1_LOCUS6076</name>
</gene>
<dbReference type="PROSITE" id="PS00028">
    <property type="entry name" value="ZINC_FINGER_C2H2_1"/>
    <property type="match status" value="9"/>
</dbReference>
<dbReference type="EMBL" id="CARXXK010000001">
    <property type="protein sequence ID" value="CAI6349528.1"/>
    <property type="molecule type" value="Genomic_DNA"/>
</dbReference>
<feature type="region of interest" description="Disordered" evidence="2">
    <location>
        <begin position="315"/>
        <end position="356"/>
    </location>
</feature>
<dbReference type="PANTHER" id="PTHR12451:SF0">
    <property type="entry name" value="ZINC FINGER PROTEIN CASTOR HOMOLOG 1"/>
    <property type="match status" value="1"/>
</dbReference>
<feature type="compositionally biased region" description="Polar residues" evidence="2">
    <location>
        <begin position="1157"/>
        <end position="1171"/>
    </location>
</feature>
<feature type="compositionally biased region" description="Low complexity" evidence="2">
    <location>
        <begin position="1000"/>
        <end position="1009"/>
    </location>
</feature>
<dbReference type="InterPro" id="IPR013087">
    <property type="entry name" value="Znf_C2H2_type"/>
</dbReference>
<feature type="domain" description="C2H2-type" evidence="3">
    <location>
        <begin position="1105"/>
        <end position="1134"/>
    </location>
</feature>
<accession>A0AAV0W1H9</accession>
<dbReference type="GO" id="GO:0000981">
    <property type="term" value="F:DNA-binding transcription factor activity, RNA polymerase II-specific"/>
    <property type="evidence" value="ECO:0007669"/>
    <property type="project" value="TreeGrafter"/>
</dbReference>
<organism evidence="4 5">
    <name type="scientific">Macrosiphum euphorbiae</name>
    <name type="common">potato aphid</name>
    <dbReference type="NCBI Taxonomy" id="13131"/>
    <lineage>
        <taxon>Eukaryota</taxon>
        <taxon>Metazoa</taxon>
        <taxon>Ecdysozoa</taxon>
        <taxon>Arthropoda</taxon>
        <taxon>Hexapoda</taxon>
        <taxon>Insecta</taxon>
        <taxon>Pterygota</taxon>
        <taxon>Neoptera</taxon>
        <taxon>Paraneoptera</taxon>
        <taxon>Hemiptera</taxon>
        <taxon>Sternorrhyncha</taxon>
        <taxon>Aphidomorpha</taxon>
        <taxon>Aphidoidea</taxon>
        <taxon>Aphididae</taxon>
        <taxon>Macrosiphini</taxon>
        <taxon>Macrosiphum</taxon>
    </lineage>
</organism>
<evidence type="ECO:0000313" key="4">
    <source>
        <dbReference type="EMBL" id="CAI6349528.1"/>
    </source>
</evidence>
<dbReference type="SMART" id="SM00355">
    <property type="entry name" value="ZnF_C2H2"/>
    <property type="match status" value="12"/>
</dbReference>
<dbReference type="Proteomes" id="UP001160148">
    <property type="component" value="Unassembled WGS sequence"/>
</dbReference>
<protein>
    <recommendedName>
        <fullName evidence="3">C2H2-type domain-containing protein</fullName>
    </recommendedName>
</protein>
<feature type="compositionally biased region" description="Polar residues" evidence="2">
    <location>
        <begin position="1186"/>
        <end position="1200"/>
    </location>
</feature>
<feature type="region of interest" description="Disordered" evidence="2">
    <location>
        <begin position="993"/>
        <end position="1016"/>
    </location>
</feature>
<reference evidence="4 5" key="1">
    <citation type="submission" date="2023-01" db="EMBL/GenBank/DDBJ databases">
        <authorList>
            <person name="Whitehead M."/>
        </authorList>
    </citation>
    <scope>NUCLEOTIDE SEQUENCE [LARGE SCALE GENOMIC DNA]</scope>
</reference>
<dbReference type="PROSITE" id="PS50157">
    <property type="entry name" value="ZINC_FINGER_C2H2_2"/>
    <property type="match status" value="5"/>
</dbReference>
<feature type="domain" description="C2H2-type" evidence="3">
    <location>
        <begin position="599"/>
        <end position="628"/>
    </location>
</feature>
<proteinExistence type="predicted"/>
<feature type="region of interest" description="Disordered" evidence="2">
    <location>
        <begin position="1151"/>
        <end position="1171"/>
    </location>
</feature>
<evidence type="ECO:0000256" key="1">
    <source>
        <dbReference type="PROSITE-ProRule" id="PRU00042"/>
    </source>
</evidence>
<feature type="region of interest" description="Disordered" evidence="2">
    <location>
        <begin position="1403"/>
        <end position="1437"/>
    </location>
</feature>
<sequence>MADTGLLAAPAAAAARHSKVQTPPLGVFSSAEDTDSEAEADRTRDEEDDDDDHQRKRQHHHHLQQQQQQNHRRRQRQLQQQQPVCLAARSNAPVINHNNNNNSNSNNNNNNINNNHSTRNKRKNFQPRNISYTQDAAEDGCDGGNGGAGGDSAAAGGDLSAAAVLDLSACTGSTVAKRPRVDDGSAPMDLTCAVAQPPAAGAVPADKRPSTVAAAAAAAAHGVQHLLAAAAAAAGHHQHHQPHEATDLKEYAQNTVRELLEIYGLNTDVADAITNNVPMVNFSTGRILESLAARGVGLYPALGLPLLAAQQHKPASVSSASPRSSPANSAPSSPTQKHVSPSVIVPLPPIHRDTTGTTAAMTSLGIQTLSPHSAVTTPLTVPTPTYANAQDNGISKRSLSPLALTTTRSESQSTGVSSIASALNNVTMVLQGASSTVGGGSGGSGCSTPTSGDYSRYVRRFSSCQECGSARCRDLNYREHFHCLDCNSRVFVKKEEMIRHFKWHKKRDESLQHGFMRYSPSDDCSDRYQGCSHNRKQTHYHCIQGTCDKVYISTSDVQMHANYHRKDSAIIQEGFQRLRATEECRTPYCAFYGQRTTHFHCRRDHCQFTFKNKADMEKHKTYHIKDEQLARDGFKKFMKPDPCGFSNCRFSQVCNHIHCVRDGCNYVLHSSGQLLSHKRKHERKDSEIAYRKFKLAQQAVMNMAGSGGGGVVGGVVVSGGVGAGNPPDQVSDDEWVPWDGRRVAHGATAAADSQMNELSISPSSSLQFLHQQANSLASLSALAAQAGDAASYSNSSSDGGGGPMSPLSSTPRAPSKMIGGHGFFTDNSSTGGADGGSPEDVEMWPRYLTRFKPNTCTGGSGCAMSDTDHFHCKEPNCESPVKTQDEAETHARNHDNQERINESFYPGGPAYCQDTCTKDQHFHCVLEGCYEAVLPSERGEHIKSHDIPYGQYNSLDALFRRKRGRPPKNRVIEVWNDYAGGSTGDSPQAIFTSFKLPKPSQSSGQSQQSEDAEVPTQTTLEQHCFEEYRYGCPDNLCKYTSEGVALHYHCRRPRCFFATDNDEELQAHSTHFHDNVTIMEGFLFFDRSVDCRLETCANNTINKHFHCVRAGCGYSFTRYTQMAQHLLQHQATSGLQISEKLEPQIKEEILSPARPQATPSPSDSATSQRSTTVVKASGTFYPMSGLSNAKSSSPNFSDPATLTEKPKTESSLSIEPVVTIQVLPEWMSLERHEKYGPEQPCSRAFCKLKRKEHYHCNACNQAFSELDKLKPHIIKHTPGALPTFMQKTENINNNNNNNNDDTEEIAQHPPALTMMPISGDSNSAAGMPHSPYTNIPGFGAAMAAAMANQQFASLMTSQGLPFMPHAIQAMYSSPTSLMFAPPPGFNHHQTMLAAAGHNGLLNHHRGGEAAGGSDGTAAAAPHHHVNRPVSPSRDMSPEMRKARVQNSMRILKDEPVPEGYLRFRFNEDCHYAHCGYREHQTHFHCMRQDCGYSFCDKTRFVQHTARHERLDTLMGGDFQQYRANVSCGRAECTYISAISTGQNKASHFHCLKCEFVCTDTNKVVAHRRQHQKLDSIMAAGFEKFTPAQACGQPGGCVHSGKQTHYHCLSCQYAVLGLSQMTAHKYRHME</sequence>
<dbReference type="PANTHER" id="PTHR12451">
    <property type="entry name" value="TRANSCRIPTION FACTOR CASTOR PROTEIN MING -RELATED"/>
    <property type="match status" value="1"/>
</dbReference>
<feature type="domain" description="C2H2-type" evidence="3">
    <location>
        <begin position="1254"/>
        <end position="1277"/>
    </location>
</feature>
<feature type="region of interest" description="Disordered" evidence="2">
    <location>
        <begin position="1186"/>
        <end position="1209"/>
    </location>
</feature>
<dbReference type="InterPro" id="IPR040373">
    <property type="entry name" value="CASZ1"/>
</dbReference>
<dbReference type="GO" id="GO:0045664">
    <property type="term" value="P:regulation of neuron differentiation"/>
    <property type="evidence" value="ECO:0007669"/>
    <property type="project" value="TreeGrafter"/>
</dbReference>
<name>A0AAV0W1H9_9HEMI</name>
<feature type="domain" description="C2H2-type" evidence="3">
    <location>
        <begin position="1483"/>
        <end position="1512"/>
    </location>
</feature>
<keyword evidence="5" id="KW-1185">Reference proteome</keyword>
<feature type="region of interest" description="Disordered" evidence="2">
    <location>
        <begin position="1"/>
        <end position="126"/>
    </location>
</feature>
<evidence type="ECO:0000256" key="2">
    <source>
        <dbReference type="SAM" id="MobiDB-lite"/>
    </source>
</evidence>
<evidence type="ECO:0000313" key="5">
    <source>
        <dbReference type="Proteomes" id="UP001160148"/>
    </source>
</evidence>
<keyword evidence="1" id="KW-0863">Zinc-finger</keyword>